<name>A0A6J1ETG3_CUCMO</name>
<evidence type="ECO:0000256" key="1">
    <source>
        <dbReference type="SAM" id="Phobius"/>
    </source>
</evidence>
<dbReference type="GeneID" id="111435817"/>
<dbReference type="PANTHER" id="PTHR37185:SF3">
    <property type="entry name" value="MEMBRANE PROTEIN"/>
    <property type="match status" value="1"/>
</dbReference>
<proteinExistence type="predicted"/>
<dbReference type="InterPro" id="IPR018710">
    <property type="entry name" value="DUF2232"/>
</dbReference>
<protein>
    <submittedName>
        <fullName evidence="3">Uncharacterized protein LOC111435817</fullName>
    </submittedName>
</protein>
<feature type="transmembrane region" description="Helical" evidence="1">
    <location>
        <begin position="128"/>
        <end position="149"/>
    </location>
</feature>
<dbReference type="PANTHER" id="PTHR37185">
    <property type="entry name" value="MEMBRANE PROTEIN"/>
    <property type="match status" value="1"/>
</dbReference>
<feature type="transmembrane region" description="Helical" evidence="1">
    <location>
        <begin position="226"/>
        <end position="250"/>
    </location>
</feature>
<feature type="transmembrane region" description="Helical" evidence="1">
    <location>
        <begin position="196"/>
        <end position="217"/>
    </location>
</feature>
<feature type="transmembrane region" description="Helical" evidence="1">
    <location>
        <begin position="156"/>
        <end position="176"/>
    </location>
</feature>
<gene>
    <name evidence="3" type="primary">LOC111435817</name>
</gene>
<keyword evidence="1" id="KW-1133">Transmembrane helix</keyword>
<dbReference type="Proteomes" id="UP000504609">
    <property type="component" value="Unplaced"/>
</dbReference>
<keyword evidence="1" id="KW-0812">Transmembrane</keyword>
<keyword evidence="2" id="KW-1185">Reference proteome</keyword>
<dbReference type="Pfam" id="PF09991">
    <property type="entry name" value="DUF2232"/>
    <property type="match status" value="1"/>
</dbReference>
<evidence type="ECO:0000313" key="3">
    <source>
        <dbReference type="RefSeq" id="XP_022929150.1"/>
    </source>
</evidence>
<keyword evidence="1" id="KW-0472">Membrane</keyword>
<feature type="transmembrane region" description="Helical" evidence="1">
    <location>
        <begin position="256"/>
        <end position="279"/>
    </location>
</feature>
<reference evidence="3" key="1">
    <citation type="submission" date="2025-08" db="UniProtKB">
        <authorList>
            <consortium name="RefSeq"/>
        </authorList>
    </citation>
    <scope>IDENTIFICATION</scope>
    <source>
        <tissue evidence="3">Young leaves</tissue>
    </source>
</reference>
<organism evidence="2 3">
    <name type="scientific">Cucurbita moschata</name>
    <name type="common">Winter crookneck squash</name>
    <name type="synonym">Cucurbita pepo var. moschata</name>
    <dbReference type="NCBI Taxonomy" id="3662"/>
    <lineage>
        <taxon>Eukaryota</taxon>
        <taxon>Viridiplantae</taxon>
        <taxon>Streptophyta</taxon>
        <taxon>Embryophyta</taxon>
        <taxon>Tracheophyta</taxon>
        <taxon>Spermatophyta</taxon>
        <taxon>Magnoliopsida</taxon>
        <taxon>eudicotyledons</taxon>
        <taxon>Gunneridae</taxon>
        <taxon>Pentapetalae</taxon>
        <taxon>rosids</taxon>
        <taxon>fabids</taxon>
        <taxon>Cucurbitales</taxon>
        <taxon>Cucurbitaceae</taxon>
        <taxon>Cucurbiteae</taxon>
        <taxon>Cucurbita</taxon>
    </lineage>
</organism>
<dbReference type="RefSeq" id="XP_022929150.1">
    <property type="nucleotide sequence ID" value="XM_023073382.1"/>
</dbReference>
<dbReference type="AlphaFoldDB" id="A0A6J1ETG3"/>
<sequence length="302" mass="32983">MISGNLYPSVSTSCIFPPKPTSTSTTAHVHLPLPLLKISSKLRLISFESVSLSFPTFIASKSSVKSTRFSNSVAKVYSFEGQNPTSLSDLEDLSENGVVYKKTLAMVECSMFAALNGLVYFLSNSLALENYFGCFFCLPIVISSMRWGIAAGRKTMVATFLLLLVLSGPVKALTFLLRHGLVGLTMGSLWRLGANWSTSIFLCTIVRALGAVGYVLISSFLIRENILALITINIHASLTLIFTASGVNLIPSMNAIYAIFGTLVMLNCGCFMFLLHLLYSIFLTRLGLKTSLTLPRWLEKAM</sequence>
<accession>A0A6J1ETG3</accession>
<evidence type="ECO:0000313" key="2">
    <source>
        <dbReference type="Proteomes" id="UP000504609"/>
    </source>
</evidence>
<dbReference type="KEGG" id="cmos:111435817"/>